<comment type="catalytic activity">
    <reaction evidence="1 16">
        <text>1-(5-phospho-beta-D-ribosyl)-ATP + diphosphate = 5-phospho-alpha-D-ribose 1-diphosphate + ATP</text>
        <dbReference type="Rhea" id="RHEA:18473"/>
        <dbReference type="ChEBI" id="CHEBI:30616"/>
        <dbReference type="ChEBI" id="CHEBI:33019"/>
        <dbReference type="ChEBI" id="CHEBI:58017"/>
        <dbReference type="ChEBI" id="CHEBI:73183"/>
        <dbReference type="EC" id="2.4.2.17"/>
    </reaction>
</comment>
<evidence type="ECO:0000256" key="7">
    <source>
        <dbReference type="ARBA" id="ARBA00020998"/>
    </source>
</evidence>
<dbReference type="InterPro" id="IPR001348">
    <property type="entry name" value="ATP_PRibTrfase_HisG"/>
</dbReference>
<dbReference type="EMBL" id="FOLH01000002">
    <property type="protein sequence ID" value="SFC04113.1"/>
    <property type="molecule type" value="Genomic_DNA"/>
</dbReference>
<keyword evidence="12 16" id="KW-0547">Nucleotide-binding</keyword>
<dbReference type="Gene3D" id="3.40.190.10">
    <property type="entry name" value="Periplasmic binding protein-like II"/>
    <property type="match status" value="2"/>
</dbReference>
<feature type="domain" description="ATP phosphoribosyltransferase catalytic" evidence="17">
    <location>
        <begin position="54"/>
        <end position="205"/>
    </location>
</feature>
<accession>A0A1I1G489</accession>
<name>A0A1I1G489_9GAMM</name>
<evidence type="ECO:0000256" key="12">
    <source>
        <dbReference type="ARBA" id="ARBA00022741"/>
    </source>
</evidence>
<dbReference type="GO" id="GO:0003879">
    <property type="term" value="F:ATP phosphoribosyltransferase activity"/>
    <property type="evidence" value="ECO:0007669"/>
    <property type="project" value="UniProtKB-UniRule"/>
</dbReference>
<evidence type="ECO:0000256" key="10">
    <source>
        <dbReference type="ARBA" id="ARBA00022676"/>
    </source>
</evidence>
<keyword evidence="13 16" id="KW-0067">ATP-binding</keyword>
<proteinExistence type="inferred from homology"/>
<dbReference type="EC" id="2.4.2.17" evidence="6 16"/>
<dbReference type="UniPathway" id="UPA00031">
    <property type="reaction ID" value="UER00006"/>
</dbReference>
<evidence type="ECO:0000256" key="3">
    <source>
        <dbReference type="ARBA" id="ARBA00004667"/>
    </source>
</evidence>
<keyword evidence="11 16" id="KW-0808">Transferase</keyword>
<evidence type="ECO:0000256" key="6">
    <source>
        <dbReference type="ARBA" id="ARBA00011946"/>
    </source>
</evidence>
<comment type="similarity">
    <text evidence="4 16">Belongs to the ATP phosphoribosyltransferase family. Short subfamily.</text>
</comment>
<sequence>MPQSLTLALSKGRILDDTLPLLAAAGIEPAEDIKKSRKLVFDTNLPGVRLLVIRATDVPTYVELGAADLGVSGKDVLMEHGEAGMYEPLDLQIAGCRLMTARIKGAAVPEGRRRVATKFVGIAKQWYAEQGIQVDLIKLYGGMELAPIMGLADEIVDIVDTGNTLRANGLEPCEHIADISSRLVVNQASMKMKYRQIQPLLQRLEKAVADVNQRVES</sequence>
<evidence type="ECO:0000256" key="9">
    <source>
        <dbReference type="ARBA" id="ARBA00022605"/>
    </source>
</evidence>
<keyword evidence="19" id="KW-1185">Reference proteome</keyword>
<evidence type="ECO:0000256" key="1">
    <source>
        <dbReference type="ARBA" id="ARBA00000915"/>
    </source>
</evidence>
<dbReference type="RefSeq" id="WP_091960827.1">
    <property type="nucleotide sequence ID" value="NZ_FOLH01000002.1"/>
</dbReference>
<keyword evidence="14 16" id="KW-0368">Histidine biosynthesis</keyword>
<dbReference type="FunFam" id="3.40.190.10:FF:000008">
    <property type="entry name" value="ATP phosphoribosyltransferase"/>
    <property type="match status" value="1"/>
</dbReference>
<organism evidence="18 19">
    <name type="scientific">Marinospirillum celere</name>
    <dbReference type="NCBI Taxonomy" id="1122252"/>
    <lineage>
        <taxon>Bacteria</taxon>
        <taxon>Pseudomonadati</taxon>
        <taxon>Pseudomonadota</taxon>
        <taxon>Gammaproteobacteria</taxon>
        <taxon>Oceanospirillales</taxon>
        <taxon>Oceanospirillaceae</taxon>
        <taxon>Marinospirillum</taxon>
    </lineage>
</organism>
<evidence type="ECO:0000256" key="11">
    <source>
        <dbReference type="ARBA" id="ARBA00022679"/>
    </source>
</evidence>
<dbReference type="Proteomes" id="UP000199058">
    <property type="component" value="Unassembled WGS sequence"/>
</dbReference>
<dbReference type="NCBIfam" id="TIGR00070">
    <property type="entry name" value="hisG"/>
    <property type="match status" value="1"/>
</dbReference>
<dbReference type="InterPro" id="IPR013820">
    <property type="entry name" value="ATP_PRibTrfase_cat"/>
</dbReference>
<dbReference type="GO" id="GO:0000105">
    <property type="term" value="P:L-histidine biosynthetic process"/>
    <property type="evidence" value="ECO:0007669"/>
    <property type="project" value="UniProtKB-UniRule"/>
</dbReference>
<dbReference type="PANTHER" id="PTHR21403:SF8">
    <property type="entry name" value="ATP PHOSPHORIBOSYLTRANSFERASE"/>
    <property type="match status" value="1"/>
</dbReference>
<evidence type="ECO:0000256" key="4">
    <source>
        <dbReference type="ARBA" id="ARBA00009489"/>
    </source>
</evidence>
<comment type="subunit">
    <text evidence="5 16">Heteromultimer composed of HisG and HisZ subunits.</text>
</comment>
<evidence type="ECO:0000313" key="19">
    <source>
        <dbReference type="Proteomes" id="UP000199058"/>
    </source>
</evidence>
<dbReference type="HAMAP" id="MF_01018">
    <property type="entry name" value="HisG_Short"/>
    <property type="match status" value="1"/>
</dbReference>
<dbReference type="CDD" id="cd13595">
    <property type="entry name" value="PBP2_HisGs"/>
    <property type="match status" value="1"/>
</dbReference>
<comment type="subcellular location">
    <subcellularLocation>
        <location evidence="2 16">Cytoplasm</location>
    </subcellularLocation>
</comment>
<comment type="pathway">
    <text evidence="3 16">Amino-acid biosynthesis; L-histidine biosynthesis; L-histidine from 5-phospho-alpha-D-ribose 1-diphosphate: step 1/9.</text>
</comment>
<dbReference type="InterPro" id="IPR018198">
    <property type="entry name" value="ATP_PRibTrfase_CS"/>
</dbReference>
<evidence type="ECO:0000256" key="15">
    <source>
        <dbReference type="ARBA" id="ARBA00024861"/>
    </source>
</evidence>
<dbReference type="SUPFAM" id="SSF53850">
    <property type="entry name" value="Periplasmic binding protein-like II"/>
    <property type="match status" value="1"/>
</dbReference>
<evidence type="ECO:0000256" key="16">
    <source>
        <dbReference type="HAMAP-Rule" id="MF_01018"/>
    </source>
</evidence>
<dbReference type="GO" id="GO:0005524">
    <property type="term" value="F:ATP binding"/>
    <property type="evidence" value="ECO:0007669"/>
    <property type="project" value="UniProtKB-KW"/>
</dbReference>
<dbReference type="PANTHER" id="PTHR21403">
    <property type="entry name" value="ATP PHOSPHORIBOSYLTRANSFERASE ATP-PRTASE"/>
    <property type="match status" value="1"/>
</dbReference>
<dbReference type="STRING" id="1122252.SAMN05660443_1274"/>
<protein>
    <recommendedName>
        <fullName evidence="7 16">ATP phosphoribosyltransferase</fullName>
        <shortName evidence="16">ATP-PRT</shortName>
        <shortName evidence="16">ATP-PRTase</shortName>
        <ecNumber evidence="6 16">2.4.2.17</ecNumber>
    </recommendedName>
</protein>
<dbReference type="OrthoDB" id="9801867at2"/>
<comment type="function">
    <text evidence="15 16">Catalyzes the condensation of ATP and 5-phosphoribose 1-diphosphate to form N'-(5'-phosphoribosyl)-ATP (PR-ATP). Has a crucial role in the pathway because the rate of histidine biosynthesis seems to be controlled primarily by regulation of HisG enzymatic activity.</text>
</comment>
<dbReference type="AlphaFoldDB" id="A0A1I1G489"/>
<evidence type="ECO:0000256" key="14">
    <source>
        <dbReference type="ARBA" id="ARBA00023102"/>
    </source>
</evidence>
<dbReference type="InterPro" id="IPR024893">
    <property type="entry name" value="ATP_PRibTrfase_HisG_short"/>
</dbReference>
<reference evidence="18 19" key="1">
    <citation type="submission" date="2016-10" db="EMBL/GenBank/DDBJ databases">
        <authorList>
            <person name="de Groot N.N."/>
        </authorList>
    </citation>
    <scope>NUCLEOTIDE SEQUENCE [LARGE SCALE GENOMIC DNA]</scope>
    <source>
        <strain evidence="18 19">DSM 18438</strain>
    </source>
</reference>
<evidence type="ECO:0000256" key="2">
    <source>
        <dbReference type="ARBA" id="ARBA00004496"/>
    </source>
</evidence>
<dbReference type="PROSITE" id="PS01316">
    <property type="entry name" value="ATP_P_PHORIBOSYLTR"/>
    <property type="match status" value="1"/>
</dbReference>
<evidence type="ECO:0000313" key="18">
    <source>
        <dbReference type="EMBL" id="SFC04113.1"/>
    </source>
</evidence>
<evidence type="ECO:0000256" key="8">
    <source>
        <dbReference type="ARBA" id="ARBA00022490"/>
    </source>
</evidence>
<comment type="domain">
    <text evidence="16">Lacks the C-terminal regulatory region which is replaced by HisZ.</text>
</comment>
<keyword evidence="10 16" id="KW-0328">Glycosyltransferase</keyword>
<keyword evidence="9 16" id="KW-0028">Amino-acid biosynthesis</keyword>
<dbReference type="FunFam" id="3.40.190.10:FF:000011">
    <property type="entry name" value="ATP phosphoribosyltransferase"/>
    <property type="match status" value="1"/>
</dbReference>
<evidence type="ECO:0000259" key="17">
    <source>
        <dbReference type="Pfam" id="PF01634"/>
    </source>
</evidence>
<gene>
    <name evidence="16" type="primary">hisG</name>
    <name evidence="18" type="ORF">SAMN05660443_1274</name>
</gene>
<evidence type="ECO:0000256" key="13">
    <source>
        <dbReference type="ARBA" id="ARBA00022840"/>
    </source>
</evidence>
<keyword evidence="8 16" id="KW-0963">Cytoplasm</keyword>
<dbReference type="Pfam" id="PF01634">
    <property type="entry name" value="HisG"/>
    <property type="match status" value="1"/>
</dbReference>
<evidence type="ECO:0000256" key="5">
    <source>
        <dbReference type="ARBA" id="ARBA00011496"/>
    </source>
</evidence>
<dbReference type="GO" id="GO:0005737">
    <property type="term" value="C:cytoplasm"/>
    <property type="evidence" value="ECO:0007669"/>
    <property type="project" value="UniProtKB-SubCell"/>
</dbReference>